<protein>
    <recommendedName>
        <fullName evidence="4">DUF1700 domain-containing protein</fullName>
    </recommendedName>
</protein>
<evidence type="ECO:0008006" key="4">
    <source>
        <dbReference type="Google" id="ProtNLM"/>
    </source>
</evidence>
<dbReference type="Proteomes" id="UP000016637">
    <property type="component" value="Unassembled WGS sequence"/>
</dbReference>
<proteinExistence type="predicted"/>
<dbReference type="eggNOG" id="COG4709">
    <property type="taxonomic scope" value="Bacteria"/>
</dbReference>
<keyword evidence="3" id="KW-1185">Reference proteome</keyword>
<dbReference type="Pfam" id="PF22564">
    <property type="entry name" value="HAAS"/>
    <property type="match status" value="1"/>
</dbReference>
<gene>
    <name evidence="2" type="ORF">HMPREF1983_01193</name>
</gene>
<accession>U2Q2X5</accession>
<feature type="transmembrane region" description="Helical" evidence="1">
    <location>
        <begin position="146"/>
        <end position="170"/>
    </location>
</feature>
<name>U2Q2X5_9BACL</name>
<evidence type="ECO:0000256" key="1">
    <source>
        <dbReference type="SAM" id="Phobius"/>
    </source>
</evidence>
<feature type="transmembrane region" description="Helical" evidence="1">
    <location>
        <begin position="87"/>
        <end position="109"/>
    </location>
</feature>
<keyword evidence="1" id="KW-0812">Transmembrane</keyword>
<dbReference type="RefSeq" id="WP_021752371.1">
    <property type="nucleotide sequence ID" value="NZ_KI271799.1"/>
</dbReference>
<evidence type="ECO:0000313" key="2">
    <source>
        <dbReference type="EMBL" id="ERK57090.1"/>
    </source>
</evidence>
<sequence>MNKETFNYLLRKKLKKHLSKLDIEKSINYFNEMIDDAVEDGFSEEEAISNFGTIDNIINQIIVEHKTVPKNKTWKFLPNRSFSALEIILLIICFPIWFSLLMVAFGLFFSLIMMILGFIVGIIGFFIWGILMIISIPFYFSEENIYSTLFTAGTGFITTGFSLFIIYGLIKLKNLFKNNRWTFKYMFEKVFKKEID</sequence>
<reference evidence="2 3" key="1">
    <citation type="submission" date="2013-08" db="EMBL/GenBank/DDBJ databases">
        <authorList>
            <person name="Weinstock G."/>
            <person name="Sodergren E."/>
            <person name="Wylie T."/>
            <person name="Fulton L."/>
            <person name="Fulton R."/>
            <person name="Fronick C."/>
            <person name="O'Laughlin M."/>
            <person name="Godfrey J."/>
            <person name="Miner T."/>
            <person name="Herter B."/>
            <person name="Appelbaum E."/>
            <person name="Cordes M."/>
            <person name="Lek S."/>
            <person name="Wollam A."/>
            <person name="Pepin K.H."/>
            <person name="Palsikar V.B."/>
            <person name="Mitreva M."/>
            <person name="Wilson R.K."/>
        </authorList>
    </citation>
    <scope>NUCLEOTIDE SEQUENCE [LARGE SCALE GENOMIC DNA]</scope>
    <source>
        <strain evidence="2 3">ATCC 700627</strain>
    </source>
</reference>
<organism evidence="2 3">
    <name type="scientific">Gemella bergeri ATCC 700627</name>
    <dbReference type="NCBI Taxonomy" id="1321820"/>
    <lineage>
        <taxon>Bacteria</taxon>
        <taxon>Bacillati</taxon>
        <taxon>Bacillota</taxon>
        <taxon>Bacilli</taxon>
        <taxon>Bacillales</taxon>
        <taxon>Gemellaceae</taxon>
        <taxon>Gemella</taxon>
    </lineage>
</organism>
<keyword evidence="1" id="KW-0472">Membrane</keyword>
<dbReference type="AlphaFoldDB" id="U2Q2X5"/>
<comment type="caution">
    <text evidence="2">The sequence shown here is derived from an EMBL/GenBank/DDBJ whole genome shotgun (WGS) entry which is preliminary data.</text>
</comment>
<feature type="transmembrane region" description="Helical" evidence="1">
    <location>
        <begin position="116"/>
        <end position="140"/>
    </location>
</feature>
<dbReference type="PATRIC" id="fig|1321820.3.peg.1155"/>
<evidence type="ECO:0000313" key="3">
    <source>
        <dbReference type="Proteomes" id="UP000016637"/>
    </source>
</evidence>
<dbReference type="HOGENOM" id="CLU_1388490_0_0_9"/>
<keyword evidence="1" id="KW-1133">Transmembrane helix</keyword>
<dbReference type="EMBL" id="AWVP01000073">
    <property type="protein sequence ID" value="ERK57090.1"/>
    <property type="molecule type" value="Genomic_DNA"/>
</dbReference>